<keyword evidence="3" id="KW-0472">Membrane</keyword>
<evidence type="ECO:0000256" key="1">
    <source>
        <dbReference type="SAM" id="Coils"/>
    </source>
</evidence>
<dbReference type="InterPro" id="IPR012683">
    <property type="entry name" value="CHP02302_TM"/>
</dbReference>
<feature type="region of interest" description="Disordered" evidence="2">
    <location>
        <begin position="647"/>
        <end position="739"/>
    </location>
</feature>
<evidence type="ECO:0000313" key="4">
    <source>
        <dbReference type="EMBL" id="MFB9233173.1"/>
    </source>
</evidence>
<keyword evidence="5" id="KW-1185">Reference proteome</keyword>
<comment type="caution">
    <text evidence="4">The sequence shown here is derived from an EMBL/GenBank/DDBJ whole genome shotgun (WGS) entry which is preliminary data.</text>
</comment>
<accession>A0ABV5JI82</accession>
<feature type="coiled-coil region" evidence="1">
    <location>
        <begin position="562"/>
        <end position="608"/>
    </location>
</feature>
<evidence type="ECO:0000256" key="2">
    <source>
        <dbReference type="SAM" id="MobiDB-lite"/>
    </source>
</evidence>
<feature type="transmembrane region" description="Helical" evidence="3">
    <location>
        <begin position="61"/>
        <end position="79"/>
    </location>
</feature>
<keyword evidence="1" id="KW-0175">Coiled coil</keyword>
<gene>
    <name evidence="4" type="ORF">ACFFUT_15385</name>
</gene>
<dbReference type="Proteomes" id="UP001589683">
    <property type="component" value="Unassembled WGS sequence"/>
</dbReference>
<feature type="transmembrane region" description="Helical" evidence="3">
    <location>
        <begin position="157"/>
        <end position="178"/>
    </location>
</feature>
<evidence type="ECO:0000256" key="3">
    <source>
        <dbReference type="SAM" id="Phobius"/>
    </source>
</evidence>
<dbReference type="NCBIfam" id="TIGR02302">
    <property type="entry name" value="aProt_lowcomp"/>
    <property type="match status" value="1"/>
</dbReference>
<feature type="compositionally biased region" description="Basic and acidic residues" evidence="2">
    <location>
        <begin position="658"/>
        <end position="670"/>
    </location>
</feature>
<evidence type="ECO:0000313" key="5">
    <source>
        <dbReference type="Proteomes" id="UP001589683"/>
    </source>
</evidence>
<keyword evidence="3" id="KW-1133">Transmembrane helix</keyword>
<dbReference type="EMBL" id="JBHMEA010000048">
    <property type="protein sequence ID" value="MFB9233173.1"/>
    <property type="molecule type" value="Genomic_DNA"/>
</dbReference>
<keyword evidence="3" id="KW-0812">Transmembrane</keyword>
<proteinExistence type="predicted"/>
<feature type="region of interest" description="Disordered" evidence="2">
    <location>
        <begin position="760"/>
        <end position="818"/>
    </location>
</feature>
<feature type="compositionally biased region" description="Gly residues" evidence="2">
    <location>
        <begin position="671"/>
        <end position="691"/>
    </location>
</feature>
<name>A0ABV5JI82_9RHOB</name>
<feature type="transmembrane region" description="Helical" evidence="3">
    <location>
        <begin position="35"/>
        <end position="55"/>
    </location>
</feature>
<sequence length="855" mass="93208">MSQFKISPTKATLNKLRWPLRLTRLGMVAERVTRAFWPVWTVCLAVLAALMLGLHDRLSSEVFWGIAVVSGLAMIWFVWSGIRQFYWPSAIEASARLDATLPGQPLAALADHQAIGANDEASRAVWKAHLSRMREATRAAHAVQPDLRVSRNDPFGLRYMAVLAFIVAVSFGSIWRIASVTELAVGGQALATGPSWEGWVEPPTYTGKPSLYLNDIAEGPLLLPKGSLITVHLYGEVGSLAVSETVSGRNEVQSDNTELAEVFTVETGGTLSVEGSGGRSWQVSVIADKPPSIEFDGDMDVAASGEMRQPFAVTDDYGVVGGQAEITLDLGAVDRRYGLAIDPDPREAIVLDLPMTISGDRGEFSETLVENLSLHPWSGLPVRIVLRAEDALGQNGKSEPLEIALPGRRFFDPLARSVIEGRRDLLWATENAPRVAQVLRAVTHRPEDFVRSTSAYLMLRVAIRRLEAGVDAGLSDESKEEIATALWDIAVLLEDGNLSDALERMHRAQDRLSQAMREGASDAEIAGLMQELREATQDYLRQLAQNPREGGDQQQADSRNMQQLTEQDLQDMMDRIQELMEQGRMEEAQELLDQLAEMMENMQVTEGAPNGEPGGEGEQAMQGLEETLRGQQGLSDDAFRDLQEQFNPGAQAGQSDENEGRNGGEGRGQSHEGQGGQGSGDGELQGDGQSGGQERSLAERQRELRESLRQQQNGLPGAGTPEGDAARGALDQAGRAMDGAEEALRNNDLAEALDNQAEAMEALREGMRQLGEALAQQNSENQGQQGQVSGEGQARDPLGRNAGARGNPGTNEGMLQGADVYRRARELLNELRDRAADQTRPKPEIEYLKRLLDRF</sequence>
<feature type="compositionally biased region" description="Basic and acidic residues" evidence="2">
    <location>
        <begin position="696"/>
        <end position="708"/>
    </location>
</feature>
<dbReference type="Pfam" id="PF13779">
    <property type="entry name" value="DUF4175"/>
    <property type="match status" value="1"/>
</dbReference>
<dbReference type="RefSeq" id="WP_213889351.1">
    <property type="nucleotide sequence ID" value="NZ_JAGFNU010000006.1"/>
</dbReference>
<reference evidence="4 5" key="1">
    <citation type="submission" date="2024-09" db="EMBL/GenBank/DDBJ databases">
        <authorList>
            <person name="Sun Q."/>
            <person name="Mori K."/>
        </authorList>
    </citation>
    <scope>NUCLEOTIDE SEQUENCE [LARGE SCALE GENOMIC DNA]</scope>
    <source>
        <strain evidence="4 5">CECT 8726</strain>
    </source>
</reference>
<protein>
    <submittedName>
        <fullName evidence="4">TIGR02302 family protein</fullName>
    </submittedName>
</protein>
<feature type="compositionally biased region" description="Low complexity" evidence="2">
    <location>
        <begin position="776"/>
        <end position="792"/>
    </location>
</feature>
<organism evidence="4 5">
    <name type="scientific">Pseudohalocynthiibacter aestuariivivens</name>
    <dbReference type="NCBI Taxonomy" id="1591409"/>
    <lineage>
        <taxon>Bacteria</taxon>
        <taxon>Pseudomonadati</taxon>
        <taxon>Pseudomonadota</taxon>
        <taxon>Alphaproteobacteria</taxon>
        <taxon>Rhodobacterales</taxon>
        <taxon>Paracoccaceae</taxon>
        <taxon>Pseudohalocynthiibacter</taxon>
    </lineage>
</organism>